<dbReference type="OrthoDB" id="9810365at2"/>
<evidence type="ECO:0000256" key="8">
    <source>
        <dbReference type="ARBA" id="ARBA00047469"/>
    </source>
</evidence>
<feature type="domain" description="Aminoacyl-tRNA synthetase class Ia" evidence="11">
    <location>
        <begin position="16"/>
        <end position="149"/>
    </location>
</feature>
<dbReference type="SUPFAM" id="SSF50677">
    <property type="entry name" value="ValRS/IleRS/LeuRS editing domain"/>
    <property type="match status" value="1"/>
</dbReference>
<dbReference type="GO" id="GO:0006429">
    <property type="term" value="P:leucyl-tRNA aminoacylation"/>
    <property type="evidence" value="ECO:0007669"/>
    <property type="project" value="UniProtKB-UniRule"/>
</dbReference>
<feature type="domain" description="Leucyl-tRNA synthetase editing" evidence="13">
    <location>
        <begin position="258"/>
        <end position="439"/>
    </location>
</feature>
<keyword evidence="15" id="KW-1185">Reference proteome</keyword>
<dbReference type="HAMAP" id="MF_00049_B">
    <property type="entry name" value="Leu_tRNA_synth_B"/>
    <property type="match status" value="1"/>
</dbReference>
<dbReference type="Pfam" id="PF00133">
    <property type="entry name" value="tRNA-synt_1"/>
    <property type="match status" value="2"/>
</dbReference>
<evidence type="ECO:0000259" key="12">
    <source>
        <dbReference type="Pfam" id="PF08264"/>
    </source>
</evidence>
<dbReference type="EMBL" id="CP019791">
    <property type="protein sequence ID" value="AQT68299.1"/>
    <property type="molecule type" value="Genomic_DNA"/>
</dbReference>
<proteinExistence type="inferred from homology"/>
<dbReference type="NCBIfam" id="TIGR00396">
    <property type="entry name" value="leuS_bact"/>
    <property type="match status" value="1"/>
</dbReference>
<name>A0A1U9NK65_9BACT</name>
<feature type="binding site" evidence="9">
    <location>
        <position position="618"/>
    </location>
    <ligand>
        <name>ATP</name>
        <dbReference type="ChEBI" id="CHEBI:30616"/>
    </ligand>
</feature>
<protein>
    <recommendedName>
        <fullName evidence="9">Leucine--tRNA ligase</fullName>
        <ecNumber evidence="9">6.1.1.4</ecNumber>
    </recommendedName>
    <alternativeName>
        <fullName evidence="9">Leucyl-tRNA synthetase</fullName>
        <shortName evidence="9">LeuRS</shortName>
    </alternativeName>
</protein>
<dbReference type="Pfam" id="PF13603">
    <property type="entry name" value="tRNA-synt_1_2"/>
    <property type="match status" value="1"/>
</dbReference>
<dbReference type="CDD" id="cd00812">
    <property type="entry name" value="LeuRS_core"/>
    <property type="match status" value="1"/>
</dbReference>
<keyword evidence="3 9" id="KW-0436">Ligase</keyword>
<dbReference type="KEGG" id="alus:STSP2_01457"/>
<dbReference type="PROSITE" id="PS00178">
    <property type="entry name" value="AA_TRNA_LIGASE_I"/>
    <property type="match status" value="1"/>
</dbReference>
<dbReference type="InterPro" id="IPR001412">
    <property type="entry name" value="aa-tRNA-synth_I_CS"/>
</dbReference>
<evidence type="ECO:0000256" key="7">
    <source>
        <dbReference type="ARBA" id="ARBA00023146"/>
    </source>
</evidence>
<dbReference type="CDD" id="cd07958">
    <property type="entry name" value="Anticodon_Ia_Leu_BEm"/>
    <property type="match status" value="1"/>
</dbReference>
<comment type="similarity">
    <text evidence="1 9 10">Belongs to the class-I aminoacyl-tRNA synthetase family.</text>
</comment>
<dbReference type="STRING" id="1936003.STSP2_01457"/>
<gene>
    <name evidence="9 14" type="primary">leuS</name>
    <name evidence="14" type="ORF">STSP2_01457</name>
</gene>
<comment type="caution">
    <text evidence="9">Lacks conserved residue(s) required for the propagation of feature annotation.</text>
</comment>
<dbReference type="GO" id="GO:0005524">
    <property type="term" value="F:ATP binding"/>
    <property type="evidence" value="ECO:0007669"/>
    <property type="project" value="UniProtKB-UniRule"/>
</dbReference>
<evidence type="ECO:0000313" key="14">
    <source>
        <dbReference type="EMBL" id="AQT68299.1"/>
    </source>
</evidence>
<evidence type="ECO:0000259" key="13">
    <source>
        <dbReference type="Pfam" id="PF13603"/>
    </source>
</evidence>
<keyword evidence="6 9" id="KW-0648">Protein biosynthesis</keyword>
<dbReference type="EC" id="6.1.1.4" evidence="9"/>
<dbReference type="SUPFAM" id="SSF47323">
    <property type="entry name" value="Anticodon-binding domain of a subclass of class I aminoacyl-tRNA synthetases"/>
    <property type="match status" value="1"/>
</dbReference>
<evidence type="ECO:0000256" key="6">
    <source>
        <dbReference type="ARBA" id="ARBA00022917"/>
    </source>
</evidence>
<dbReference type="InterPro" id="IPR025709">
    <property type="entry name" value="Leu_tRNA-synth_edit"/>
</dbReference>
<dbReference type="InterPro" id="IPR013155">
    <property type="entry name" value="M/V/L/I-tRNA-synth_anticd-bd"/>
</dbReference>
<dbReference type="GO" id="GO:0004823">
    <property type="term" value="F:leucine-tRNA ligase activity"/>
    <property type="evidence" value="ECO:0007669"/>
    <property type="project" value="UniProtKB-UniRule"/>
</dbReference>
<keyword evidence="5 9" id="KW-0067">ATP-binding</keyword>
<evidence type="ECO:0000256" key="4">
    <source>
        <dbReference type="ARBA" id="ARBA00022741"/>
    </source>
</evidence>
<reference evidence="15" key="1">
    <citation type="submission" date="2017-02" db="EMBL/GenBank/DDBJ databases">
        <title>Comparative genomics and description of representatives of a novel lineage of planctomycetes thriving in anoxic sediments.</title>
        <authorList>
            <person name="Spring S."/>
            <person name="Bunk B."/>
            <person name="Sproer C."/>
        </authorList>
    </citation>
    <scope>NUCLEOTIDE SEQUENCE [LARGE SCALE GENOMIC DNA]</scope>
    <source>
        <strain evidence="15">ST-NAGAB-D1</strain>
    </source>
</reference>
<sequence>MADYFGTYDHQEIEKKWQKVWENNRTFKVELDSSKPKYYVLDMFPYPSGQGLHVGHPEGYTATDIVSRYKRMKGFNVLHPMGFDSFGLPAEQYAVKTGTHPAITTKKNIANMRRQIKALGFSYDWDREVQTTDPDYYKWTQWIFLKFYNSYFDEKEQKAKPIEELPIPDGLSEEEKEAYIADHRLAYESEAPVNWCPELGTVLANEEVVGGVSERGGHPVIRKPMRQWMLRITKYADRLLKGLEGLDWSDSIKKLQHDWIGKSVGAEVDFKVDGYDEDIKVFTTRPDTLFGATYMVLAPEHELVDKITTDEYREKVVDYREAASRKSDLDRTDLAKEKTGQFTGAYAINPVNGEKIPVWISDYVLVSYGTGAIMAVPAHDTRDYEFAQAFGLPIVEVVKPSEGKEVEGCFAGEGTAINSGQFDGLSTEEFKEKITDWLEEKGCGKKAVNFKLRDWLFSRQRYWGEPFPIVHGEGGSVHPISENDLPVMLPEVDRYKPTGDGEPPLNNSKEWVNVTLPDGTKGKRETNTMPQWAGSCWYYLRYIDPKNDQAAFDGEKEKYWLPVDLYIGGAEHAVLHLLYSRFWHMLLHDLGYVESPEPFKKLVNQGMILGEDGQKMSKSRGNVVNPDDVMDQYGADSMRLYEMFMGPLEATKPWSMQGVEGVHRFLSKVWRLIVDEQTGELCSRVVDADMDEETTRLLHQTIKKVGSDVEGFGFNTAISQMMIFANHTNKLEQKPRWALEQFVKVLAPFAPHMCEELWEKLGHEGTMAYEPWPEYDEELTKEKEVELAVQIKGKIKDRITVAADASEDQIKEKALASEKVQAAMAGKEPRKIIVVKSRLVNIVV</sequence>
<evidence type="ECO:0000313" key="15">
    <source>
        <dbReference type="Proteomes" id="UP000189674"/>
    </source>
</evidence>
<accession>A0A1U9NK65</accession>
<dbReference type="PANTHER" id="PTHR43740">
    <property type="entry name" value="LEUCYL-TRNA SYNTHETASE"/>
    <property type="match status" value="1"/>
</dbReference>
<dbReference type="Gene3D" id="3.10.20.590">
    <property type="match status" value="1"/>
</dbReference>
<organism evidence="14 15">
    <name type="scientific">Anaerohalosphaera lusitana</name>
    <dbReference type="NCBI Taxonomy" id="1936003"/>
    <lineage>
        <taxon>Bacteria</taxon>
        <taxon>Pseudomonadati</taxon>
        <taxon>Planctomycetota</taxon>
        <taxon>Phycisphaerae</taxon>
        <taxon>Sedimentisphaerales</taxon>
        <taxon>Anaerohalosphaeraceae</taxon>
        <taxon>Anaerohalosphaera</taxon>
    </lineage>
</organism>
<evidence type="ECO:0000256" key="3">
    <source>
        <dbReference type="ARBA" id="ARBA00022598"/>
    </source>
</evidence>
<dbReference type="Proteomes" id="UP000189674">
    <property type="component" value="Chromosome"/>
</dbReference>
<keyword evidence="2 9" id="KW-0963">Cytoplasm</keyword>
<evidence type="ECO:0000256" key="5">
    <source>
        <dbReference type="ARBA" id="ARBA00022840"/>
    </source>
</evidence>
<dbReference type="GO" id="GO:0005829">
    <property type="term" value="C:cytosol"/>
    <property type="evidence" value="ECO:0007669"/>
    <property type="project" value="TreeGrafter"/>
</dbReference>
<comment type="subcellular location">
    <subcellularLocation>
        <location evidence="9">Cytoplasm</location>
    </subcellularLocation>
</comment>
<dbReference type="AlphaFoldDB" id="A0A1U9NK65"/>
<dbReference type="InterPro" id="IPR002302">
    <property type="entry name" value="Leu-tRNA-ligase"/>
</dbReference>
<feature type="domain" description="Methionyl/Valyl/Leucyl/Isoleucyl-tRNA synthetase anticodon-binding" evidence="12">
    <location>
        <begin position="695"/>
        <end position="807"/>
    </location>
</feature>
<dbReference type="InterPro" id="IPR009008">
    <property type="entry name" value="Val/Leu/Ile-tRNA-synth_edit"/>
</dbReference>
<comment type="catalytic activity">
    <reaction evidence="8 9">
        <text>tRNA(Leu) + L-leucine + ATP = L-leucyl-tRNA(Leu) + AMP + diphosphate</text>
        <dbReference type="Rhea" id="RHEA:11688"/>
        <dbReference type="Rhea" id="RHEA-COMP:9613"/>
        <dbReference type="Rhea" id="RHEA-COMP:9622"/>
        <dbReference type="ChEBI" id="CHEBI:30616"/>
        <dbReference type="ChEBI" id="CHEBI:33019"/>
        <dbReference type="ChEBI" id="CHEBI:57427"/>
        <dbReference type="ChEBI" id="CHEBI:78442"/>
        <dbReference type="ChEBI" id="CHEBI:78494"/>
        <dbReference type="ChEBI" id="CHEBI:456215"/>
        <dbReference type="EC" id="6.1.1.4"/>
    </reaction>
</comment>
<dbReference type="InterPro" id="IPR002300">
    <property type="entry name" value="aa-tRNA-synth_Ia"/>
</dbReference>
<keyword evidence="7 9" id="KW-0030">Aminoacyl-tRNA synthetase</keyword>
<evidence type="ECO:0000256" key="2">
    <source>
        <dbReference type="ARBA" id="ARBA00022490"/>
    </source>
</evidence>
<dbReference type="RefSeq" id="WP_146661174.1">
    <property type="nucleotide sequence ID" value="NZ_CP019791.1"/>
</dbReference>
<dbReference type="PRINTS" id="PR00985">
    <property type="entry name" value="TRNASYNTHLEU"/>
</dbReference>
<evidence type="ECO:0000256" key="1">
    <source>
        <dbReference type="ARBA" id="ARBA00005594"/>
    </source>
</evidence>
<evidence type="ECO:0000259" key="11">
    <source>
        <dbReference type="Pfam" id="PF00133"/>
    </source>
</evidence>
<keyword evidence="4 9" id="KW-0547">Nucleotide-binding</keyword>
<dbReference type="FunFam" id="3.40.50.620:FF:000056">
    <property type="entry name" value="Leucine--tRNA ligase"/>
    <property type="match status" value="1"/>
</dbReference>
<evidence type="ECO:0000256" key="10">
    <source>
        <dbReference type="RuleBase" id="RU363035"/>
    </source>
</evidence>
<dbReference type="Gene3D" id="1.10.730.10">
    <property type="entry name" value="Isoleucyl-tRNA Synthetase, Domain 1"/>
    <property type="match status" value="1"/>
</dbReference>
<feature type="domain" description="Aminoacyl-tRNA synthetase class Ia" evidence="11">
    <location>
        <begin position="452"/>
        <end position="641"/>
    </location>
</feature>
<feature type="short sequence motif" description="'KMSKS' region" evidence="9">
    <location>
        <begin position="615"/>
        <end position="619"/>
    </location>
</feature>
<dbReference type="FunFam" id="3.40.50.620:FF:000060">
    <property type="entry name" value="Leucine--tRNA ligase"/>
    <property type="match status" value="1"/>
</dbReference>
<dbReference type="Pfam" id="PF08264">
    <property type="entry name" value="Anticodon_1"/>
    <property type="match status" value="1"/>
</dbReference>
<dbReference type="Gene3D" id="3.40.50.620">
    <property type="entry name" value="HUPs"/>
    <property type="match status" value="3"/>
</dbReference>
<dbReference type="InterPro" id="IPR014729">
    <property type="entry name" value="Rossmann-like_a/b/a_fold"/>
</dbReference>
<dbReference type="FunFam" id="1.10.730.10:FF:000011">
    <property type="entry name" value="Leucine--tRNA ligase chloroplastic/mitochondrial"/>
    <property type="match status" value="1"/>
</dbReference>
<dbReference type="PANTHER" id="PTHR43740:SF2">
    <property type="entry name" value="LEUCINE--TRNA LIGASE, MITOCHONDRIAL"/>
    <property type="match status" value="1"/>
</dbReference>
<dbReference type="InterPro" id="IPR009080">
    <property type="entry name" value="tRNAsynth_Ia_anticodon-bd"/>
</dbReference>
<evidence type="ECO:0000256" key="9">
    <source>
        <dbReference type="HAMAP-Rule" id="MF_00049"/>
    </source>
</evidence>
<dbReference type="SUPFAM" id="SSF52374">
    <property type="entry name" value="Nucleotidylyl transferase"/>
    <property type="match status" value="1"/>
</dbReference>
<dbReference type="GO" id="GO:0002161">
    <property type="term" value="F:aminoacyl-tRNA deacylase activity"/>
    <property type="evidence" value="ECO:0007669"/>
    <property type="project" value="InterPro"/>
</dbReference>